<dbReference type="RefSeq" id="WP_128768823.1">
    <property type="nucleotide sequence ID" value="NZ_RXOC01000004.1"/>
</dbReference>
<keyword evidence="1" id="KW-0472">Membrane</keyword>
<reference evidence="2 3" key="1">
    <citation type="submission" date="2018-12" db="EMBL/GenBank/DDBJ databases">
        <title>The Draft Genome Sequence of the Soil Bacterium Pedobacter tournemirensis R1.</title>
        <authorList>
            <person name="He J."/>
        </authorList>
    </citation>
    <scope>NUCLEOTIDE SEQUENCE [LARGE SCALE GENOMIC DNA]</scope>
    <source>
        <strain evidence="2 3">R1</strain>
    </source>
</reference>
<dbReference type="AlphaFoldDB" id="A0A4Q0MB49"/>
<feature type="transmembrane region" description="Helical" evidence="1">
    <location>
        <begin position="6"/>
        <end position="26"/>
    </location>
</feature>
<keyword evidence="1" id="KW-1133">Transmembrane helix</keyword>
<name>A0A4Q0MB49_9SPHI</name>
<dbReference type="Proteomes" id="UP000290848">
    <property type="component" value="Unassembled WGS sequence"/>
</dbReference>
<evidence type="ECO:0000256" key="1">
    <source>
        <dbReference type="SAM" id="Phobius"/>
    </source>
</evidence>
<protein>
    <submittedName>
        <fullName evidence="2">Uncharacterized protein</fullName>
    </submittedName>
</protein>
<keyword evidence="1" id="KW-0812">Transmembrane</keyword>
<gene>
    <name evidence="2" type="ORF">EKH83_07700</name>
</gene>
<dbReference type="EMBL" id="RXOC01000004">
    <property type="protein sequence ID" value="RXF70518.1"/>
    <property type="molecule type" value="Genomic_DNA"/>
</dbReference>
<evidence type="ECO:0000313" key="3">
    <source>
        <dbReference type="Proteomes" id="UP000290848"/>
    </source>
</evidence>
<organism evidence="2 3">
    <name type="scientific">Arcticibacter tournemirensis</name>
    <dbReference type="NCBI Taxonomy" id="699437"/>
    <lineage>
        <taxon>Bacteria</taxon>
        <taxon>Pseudomonadati</taxon>
        <taxon>Bacteroidota</taxon>
        <taxon>Sphingobacteriia</taxon>
        <taxon>Sphingobacteriales</taxon>
        <taxon>Sphingobacteriaceae</taxon>
        <taxon>Arcticibacter</taxon>
    </lineage>
</organism>
<accession>A0A4Q0MB49</accession>
<evidence type="ECO:0000313" key="2">
    <source>
        <dbReference type="EMBL" id="RXF70518.1"/>
    </source>
</evidence>
<comment type="caution">
    <text evidence="2">The sequence shown here is derived from an EMBL/GenBank/DDBJ whole genome shotgun (WGS) entry which is preliminary data.</text>
</comment>
<sequence length="75" mass="8562">MNIINNAIICLIIVVPINGVFVVLRIRPSADLSGRQLRENGIKLKNQYTSRAEVKQDTFIYPLRRFSIISPYGFP</sequence>
<proteinExistence type="predicted"/>